<comment type="caution">
    <text evidence="1">The sequence shown here is derived from an EMBL/GenBank/DDBJ whole genome shotgun (WGS) entry which is preliminary data.</text>
</comment>
<name>A0ABS3B353_9XANT</name>
<dbReference type="RefSeq" id="WP_206229768.1">
    <property type="nucleotide sequence ID" value="NZ_JAFIWB010000010.1"/>
</dbReference>
<dbReference type="Proteomes" id="UP000695802">
    <property type="component" value="Unassembled WGS sequence"/>
</dbReference>
<evidence type="ECO:0008006" key="3">
    <source>
        <dbReference type="Google" id="ProtNLM"/>
    </source>
</evidence>
<evidence type="ECO:0000313" key="2">
    <source>
        <dbReference type="Proteomes" id="UP000695802"/>
    </source>
</evidence>
<keyword evidence="2" id="KW-1185">Reference proteome</keyword>
<protein>
    <recommendedName>
        <fullName evidence="3">Carrier domain-containing protein</fullName>
    </recommendedName>
</protein>
<gene>
    <name evidence="1" type="ORF">JR064_11215</name>
</gene>
<sequence length="107" mass="10974">MELWGGGTRQRAASAIGAILARRLRWPGPCFLPDDVFGVVCGGPRFEMLDTGADVEDAIGEIQTQLGIALPASFWEGTATWTLGEVVDALVAAGAACAEACASPAPG</sequence>
<accession>A0ABS3B353</accession>
<proteinExistence type="predicted"/>
<evidence type="ECO:0000313" key="1">
    <source>
        <dbReference type="EMBL" id="MBN6102737.1"/>
    </source>
</evidence>
<dbReference type="EMBL" id="JAFIWB010000010">
    <property type="protein sequence ID" value="MBN6102737.1"/>
    <property type="molecule type" value="Genomic_DNA"/>
</dbReference>
<organism evidence="1 2">
    <name type="scientific">Xanthomonas bonasiae</name>
    <dbReference type="NCBI Taxonomy" id="2810351"/>
    <lineage>
        <taxon>Bacteria</taxon>
        <taxon>Pseudomonadati</taxon>
        <taxon>Pseudomonadota</taxon>
        <taxon>Gammaproteobacteria</taxon>
        <taxon>Lysobacterales</taxon>
        <taxon>Lysobacteraceae</taxon>
        <taxon>Xanthomonas</taxon>
    </lineage>
</organism>
<reference evidence="1 2" key="1">
    <citation type="submission" date="2021-02" db="EMBL/GenBank/DDBJ databases">
        <title>Taxonomically Unique Crown Gall-Associated Xanthomonas Stains Have Deficiency in Virulence Repertories.</title>
        <authorList>
            <person name="Mafakheri H."/>
            <person name="Taghavi S.M."/>
            <person name="Dimkic I."/>
            <person name="Nemanja K."/>
            <person name="Osdaghi E."/>
        </authorList>
    </citation>
    <scope>NUCLEOTIDE SEQUENCE [LARGE SCALE GENOMIC DNA]</scope>
    <source>
        <strain evidence="1 2">FX4</strain>
    </source>
</reference>